<dbReference type="InterPro" id="IPR021929">
    <property type="entry name" value="R1A-like_N"/>
</dbReference>
<evidence type="ECO:0000256" key="9">
    <source>
        <dbReference type="ARBA" id="ARBA00022821"/>
    </source>
</evidence>
<evidence type="ECO:0000259" key="12">
    <source>
        <dbReference type="Pfam" id="PF00931"/>
    </source>
</evidence>
<dbReference type="Proteomes" id="UP001630127">
    <property type="component" value="Unassembled WGS sequence"/>
</dbReference>
<proteinExistence type="inferred from homology"/>
<evidence type="ECO:0000256" key="7">
    <source>
        <dbReference type="ARBA" id="ARBA00022737"/>
    </source>
</evidence>
<dbReference type="GO" id="GO:0009626">
    <property type="term" value="P:plant-type hypersensitive response"/>
    <property type="evidence" value="ECO:0007669"/>
    <property type="project" value="UniProtKB-KW"/>
</dbReference>
<dbReference type="InterPro" id="IPR042197">
    <property type="entry name" value="Apaf_helical"/>
</dbReference>
<keyword evidence="6" id="KW-0381">Hypersensitive response</keyword>
<dbReference type="InterPro" id="IPR002182">
    <property type="entry name" value="NB-ARC"/>
</dbReference>
<dbReference type="Pfam" id="PF00931">
    <property type="entry name" value="NB-ARC"/>
    <property type="match status" value="1"/>
</dbReference>
<evidence type="ECO:0000256" key="8">
    <source>
        <dbReference type="ARBA" id="ARBA00022741"/>
    </source>
</evidence>
<feature type="domain" description="Late blight resistance protein R1A-like N-terminal" evidence="13">
    <location>
        <begin position="105"/>
        <end position="371"/>
    </location>
</feature>
<evidence type="ECO:0000256" key="3">
    <source>
        <dbReference type="ARBA" id="ARBA00008894"/>
    </source>
</evidence>
<comment type="caution">
    <text evidence="14">The sequence shown here is derived from an EMBL/GenBank/DDBJ whole genome shotgun (WGS) entry which is preliminary data.</text>
</comment>
<dbReference type="Gene3D" id="3.40.50.300">
    <property type="entry name" value="P-loop containing nucleotide triphosphate hydrolases"/>
    <property type="match status" value="1"/>
</dbReference>
<name>A0ABD2ZGU9_9GENT</name>
<dbReference type="Pfam" id="PF12061">
    <property type="entry name" value="NB-LRR"/>
    <property type="match status" value="1"/>
</dbReference>
<dbReference type="InterPro" id="IPR038005">
    <property type="entry name" value="RX-like_CC"/>
</dbReference>
<reference evidence="14 15" key="1">
    <citation type="submission" date="2024-11" db="EMBL/GenBank/DDBJ databases">
        <title>A near-complete genome assembly of Cinchona calisaya.</title>
        <authorList>
            <person name="Lian D.C."/>
            <person name="Zhao X.W."/>
            <person name="Wei L."/>
        </authorList>
    </citation>
    <scope>NUCLEOTIDE SEQUENCE [LARGE SCALE GENOMIC DNA]</scope>
    <source>
        <tissue evidence="14">Nenye</tissue>
    </source>
</reference>
<protein>
    <recommendedName>
        <fullName evidence="16">Late blight resistance protein homolog R1A-3</fullName>
    </recommendedName>
</protein>
<dbReference type="PANTHER" id="PTHR23155">
    <property type="entry name" value="DISEASE RESISTANCE PROTEIN RP"/>
    <property type="match status" value="1"/>
</dbReference>
<dbReference type="FunFam" id="3.40.50.300:FF:001091">
    <property type="entry name" value="Probable disease resistance protein At1g61300"/>
    <property type="match status" value="1"/>
</dbReference>
<dbReference type="Gene3D" id="1.10.8.430">
    <property type="entry name" value="Helical domain of apoptotic protease-activating factors"/>
    <property type="match status" value="1"/>
</dbReference>
<evidence type="ECO:0000256" key="1">
    <source>
        <dbReference type="ARBA" id="ARBA00002074"/>
    </source>
</evidence>
<keyword evidence="8" id="KW-0547">Nucleotide-binding</keyword>
<dbReference type="PRINTS" id="PR00364">
    <property type="entry name" value="DISEASERSIST"/>
</dbReference>
<keyword evidence="5" id="KW-0433">Leucine-rich repeat</keyword>
<dbReference type="GO" id="GO:0005737">
    <property type="term" value="C:cytoplasm"/>
    <property type="evidence" value="ECO:0007669"/>
    <property type="project" value="UniProtKB-SubCell"/>
</dbReference>
<keyword evidence="10" id="KW-0067">ATP-binding</keyword>
<evidence type="ECO:0000256" key="10">
    <source>
        <dbReference type="ARBA" id="ARBA00022840"/>
    </source>
</evidence>
<dbReference type="CDD" id="cd14798">
    <property type="entry name" value="RX-CC_like"/>
    <property type="match status" value="1"/>
</dbReference>
<accession>A0ABD2ZGU9</accession>
<dbReference type="AlphaFoldDB" id="A0ABD2ZGU9"/>
<keyword evidence="7" id="KW-0677">Repeat</keyword>
<keyword evidence="15" id="KW-1185">Reference proteome</keyword>
<keyword evidence="4" id="KW-0963">Cytoplasm</keyword>
<dbReference type="InterPro" id="IPR027417">
    <property type="entry name" value="P-loop_NTPase"/>
</dbReference>
<evidence type="ECO:0000256" key="5">
    <source>
        <dbReference type="ARBA" id="ARBA00022614"/>
    </source>
</evidence>
<evidence type="ECO:0000313" key="15">
    <source>
        <dbReference type="Proteomes" id="UP001630127"/>
    </source>
</evidence>
<feature type="domain" description="NB-ARC" evidence="12">
    <location>
        <begin position="535"/>
        <end position="706"/>
    </location>
</feature>
<evidence type="ECO:0000256" key="4">
    <source>
        <dbReference type="ARBA" id="ARBA00022490"/>
    </source>
</evidence>
<dbReference type="SUPFAM" id="SSF52540">
    <property type="entry name" value="P-loop containing nucleoside triphosphate hydrolases"/>
    <property type="match status" value="1"/>
</dbReference>
<evidence type="ECO:0000256" key="11">
    <source>
        <dbReference type="ARBA" id="ARBA00023054"/>
    </source>
</evidence>
<comment type="similarity">
    <text evidence="3">Belongs to the disease resistance NB-LRR family.</text>
</comment>
<keyword evidence="11" id="KW-0175">Coiled coil</keyword>
<evidence type="ECO:0008006" key="16">
    <source>
        <dbReference type="Google" id="ProtNLM"/>
    </source>
</evidence>
<evidence type="ECO:0000256" key="6">
    <source>
        <dbReference type="ARBA" id="ARBA00022667"/>
    </source>
</evidence>
<evidence type="ECO:0000259" key="13">
    <source>
        <dbReference type="Pfam" id="PF12061"/>
    </source>
</evidence>
<sequence length="783" mass="89163">MASTCINSIIDKLNLLENSNSIKEDNWAVVELVMLKLELRFLRTFLLCARKWSNHVSLSPSSSLEQAFQKNGQQLFLFLSLASENPSVSVNLAKRLSDVREMIKLYKEEIHVMYINLLDCLLRSSCSPLRDEFMEFMDSLLENLADFLAWNGDYDRVLQEQIESLQEKLTFLKIFIGFALFRRVEQRQLVRLLIHCDVVAVNAAHLSFIFWFYRKDSEVFEKMGSKISELLQKIKPVDSRDLDSYVQILKASKLSESSNYLTTEADKCIMGDFVDSLLGSLWELLHCGNSFVVSGIHQMRMLYWGLKFLGNMIKKQPEKFDGLHEKSKDLCGVVVGEAGIVIFSLHMHEHGLSKEMELSLFNLLEKIDLIKADFAEKYPVKSTFNFPTATELGFIDLLLENLKEMISAKVDLIFPAIDRFQTVQEDLIFLRSFLAKTVERHNQNEKLQSLRSRIREVGYNVEYLIDSLLVGDVSFYSLKLFSTILEEINLVKTEVLEIDENEYFLLAQQAVNTSSYMPIQNTSSTITEVVVGLDDEANTIIDQLTRGSVQLDIVSVVGMPGLGKTTLAKKVYHDPLIMCHFHIRAWCCISQAYCKKDLLLEILGCIASKHSIEYSSLSEDDLALELYKRLKGSRYVIVLDDVWDIEAWKVLERSFPNDAIGSRILLTSRLLEVALLVKPTGKPLPLRVLTDDESWELLQKKLAHKEGCPPAQRVLGMQIAKDCNGLPLTVVIIAGILSTLEQVGWEKVAEKLSSNIVCGTEQCTNILELSYKHLPDYLKPCLL</sequence>
<dbReference type="InterPro" id="IPR044974">
    <property type="entry name" value="Disease_R_plants"/>
</dbReference>
<dbReference type="PANTHER" id="PTHR23155:SF1152">
    <property type="entry name" value="AAA+ ATPASE DOMAIN-CONTAINING PROTEIN"/>
    <property type="match status" value="1"/>
</dbReference>
<dbReference type="EMBL" id="JBJUIK010000009">
    <property type="protein sequence ID" value="KAL3518682.1"/>
    <property type="molecule type" value="Genomic_DNA"/>
</dbReference>
<evidence type="ECO:0000313" key="14">
    <source>
        <dbReference type="EMBL" id="KAL3518682.1"/>
    </source>
</evidence>
<dbReference type="GO" id="GO:0005524">
    <property type="term" value="F:ATP binding"/>
    <property type="evidence" value="ECO:0007669"/>
    <property type="project" value="UniProtKB-KW"/>
</dbReference>
<evidence type="ECO:0000256" key="2">
    <source>
        <dbReference type="ARBA" id="ARBA00004496"/>
    </source>
</evidence>
<gene>
    <name evidence="14" type="ORF">ACH5RR_021271</name>
</gene>
<comment type="function">
    <text evidence="1">Confers resistance to late blight (Phytophthora infestans) races carrying the avirulence gene Avr1. Resistance proteins guard the plant against pathogens that contain an appropriate avirulence protein via an indirect interaction with this avirulence protein. That triggers a defense system including the hypersensitive response, which restricts the pathogen growth.</text>
</comment>
<organism evidence="14 15">
    <name type="scientific">Cinchona calisaya</name>
    <dbReference type="NCBI Taxonomy" id="153742"/>
    <lineage>
        <taxon>Eukaryota</taxon>
        <taxon>Viridiplantae</taxon>
        <taxon>Streptophyta</taxon>
        <taxon>Embryophyta</taxon>
        <taxon>Tracheophyta</taxon>
        <taxon>Spermatophyta</taxon>
        <taxon>Magnoliopsida</taxon>
        <taxon>eudicotyledons</taxon>
        <taxon>Gunneridae</taxon>
        <taxon>Pentapetalae</taxon>
        <taxon>asterids</taxon>
        <taxon>lamiids</taxon>
        <taxon>Gentianales</taxon>
        <taxon>Rubiaceae</taxon>
        <taxon>Cinchonoideae</taxon>
        <taxon>Cinchoneae</taxon>
        <taxon>Cinchona</taxon>
    </lineage>
</organism>
<comment type="subcellular location">
    <subcellularLocation>
        <location evidence="2">Cytoplasm</location>
    </subcellularLocation>
</comment>
<keyword evidence="9" id="KW-0611">Plant defense</keyword>
<dbReference type="Gene3D" id="1.20.5.4130">
    <property type="match status" value="1"/>
</dbReference>